<name>A0A026VXR7_OOCBI</name>
<keyword evidence="2" id="KW-1185">Reference proteome</keyword>
<dbReference type="STRING" id="2015173.A0A026VXR7"/>
<protein>
    <recommendedName>
        <fullName evidence="3">Reverse transcriptase zinc-binding domain-containing protein</fullName>
    </recommendedName>
</protein>
<evidence type="ECO:0008006" key="3">
    <source>
        <dbReference type="Google" id="ProtNLM"/>
    </source>
</evidence>
<proteinExistence type="predicted"/>
<evidence type="ECO:0000313" key="1">
    <source>
        <dbReference type="EMBL" id="EZA48475.1"/>
    </source>
</evidence>
<dbReference type="EMBL" id="KK107613">
    <property type="protein sequence ID" value="EZA48475.1"/>
    <property type="molecule type" value="Genomic_DNA"/>
</dbReference>
<organism evidence="1 2">
    <name type="scientific">Ooceraea biroi</name>
    <name type="common">Clonal raider ant</name>
    <name type="synonym">Cerapachys biroi</name>
    <dbReference type="NCBI Taxonomy" id="2015173"/>
    <lineage>
        <taxon>Eukaryota</taxon>
        <taxon>Metazoa</taxon>
        <taxon>Ecdysozoa</taxon>
        <taxon>Arthropoda</taxon>
        <taxon>Hexapoda</taxon>
        <taxon>Insecta</taxon>
        <taxon>Pterygota</taxon>
        <taxon>Neoptera</taxon>
        <taxon>Endopterygota</taxon>
        <taxon>Hymenoptera</taxon>
        <taxon>Apocrita</taxon>
        <taxon>Aculeata</taxon>
        <taxon>Formicoidea</taxon>
        <taxon>Formicidae</taxon>
        <taxon>Dorylinae</taxon>
        <taxon>Ooceraea</taxon>
    </lineage>
</organism>
<reference evidence="1 2" key="1">
    <citation type="journal article" date="2014" name="Curr. Biol.">
        <title>The genome of the clonal raider ant Cerapachys biroi.</title>
        <authorList>
            <person name="Oxley P.R."/>
            <person name="Ji L."/>
            <person name="Fetter-Pruneda I."/>
            <person name="McKenzie S.K."/>
            <person name="Li C."/>
            <person name="Hu H."/>
            <person name="Zhang G."/>
            <person name="Kronauer D.J."/>
        </authorList>
    </citation>
    <scope>NUCLEOTIDE SEQUENCE [LARGE SCALE GENOMIC DNA]</scope>
</reference>
<dbReference type="OrthoDB" id="7700353at2759"/>
<accession>A0A026VXR7</accession>
<sequence>MAVPKCVLCASFGPLRKRRRFDFYRDVTKAALTGLHYFTHYHLAERYPWYYHKQLNRQTIVLLNRLRSNHYNLNYSLFRKNIVSSGGCTCGNPRQDMNHVILYCPLYRDRALFLITFIQSQYHRIFNDITPLLHDPPVFVAFFKSVQLFP</sequence>
<gene>
    <name evidence="1" type="ORF">X777_13781</name>
</gene>
<dbReference type="AlphaFoldDB" id="A0A026VXR7"/>
<evidence type="ECO:0000313" key="2">
    <source>
        <dbReference type="Proteomes" id="UP000053097"/>
    </source>
</evidence>
<dbReference type="Proteomes" id="UP000053097">
    <property type="component" value="Unassembled WGS sequence"/>
</dbReference>